<comment type="subcellular location">
    <subcellularLocation>
        <location evidence="1">Nucleus</location>
    </subcellularLocation>
</comment>
<keyword evidence="7" id="KW-1185">Reference proteome</keyword>
<gene>
    <name evidence="6" type="ORF">BGZ70_001068</name>
</gene>
<reference evidence="6" key="1">
    <citation type="journal article" date="2020" name="Fungal Divers.">
        <title>Resolving the Mortierellaceae phylogeny through synthesis of multi-gene phylogenetics and phylogenomics.</title>
        <authorList>
            <person name="Vandepol N."/>
            <person name="Liber J."/>
            <person name="Desiro A."/>
            <person name="Na H."/>
            <person name="Kennedy M."/>
            <person name="Barry K."/>
            <person name="Grigoriev I.V."/>
            <person name="Miller A.N."/>
            <person name="O'Donnell K."/>
            <person name="Stajich J.E."/>
            <person name="Bonito G."/>
        </authorList>
    </citation>
    <scope>NUCLEOTIDE SEQUENCE</scope>
    <source>
        <strain evidence="6">CK1249</strain>
    </source>
</reference>
<name>A0A9P6JC86_MORAP</name>
<feature type="compositionally biased region" description="Low complexity" evidence="4">
    <location>
        <begin position="225"/>
        <end position="248"/>
    </location>
</feature>
<evidence type="ECO:0000256" key="2">
    <source>
        <dbReference type="ARBA" id="ARBA00023242"/>
    </source>
</evidence>
<feature type="domain" description="BZIP" evidence="5">
    <location>
        <begin position="71"/>
        <end position="85"/>
    </location>
</feature>
<organism evidence="6 7">
    <name type="scientific">Mortierella alpina</name>
    <name type="common">Oleaginous fungus</name>
    <name type="synonym">Mortierella renispora</name>
    <dbReference type="NCBI Taxonomy" id="64518"/>
    <lineage>
        <taxon>Eukaryota</taxon>
        <taxon>Fungi</taxon>
        <taxon>Fungi incertae sedis</taxon>
        <taxon>Mucoromycota</taxon>
        <taxon>Mortierellomycotina</taxon>
        <taxon>Mortierellomycetes</taxon>
        <taxon>Mortierellales</taxon>
        <taxon>Mortierellaceae</taxon>
        <taxon>Mortierella</taxon>
    </lineage>
</organism>
<feature type="compositionally biased region" description="Basic and acidic residues" evidence="4">
    <location>
        <begin position="20"/>
        <end position="35"/>
    </location>
</feature>
<evidence type="ECO:0000259" key="5">
    <source>
        <dbReference type="PROSITE" id="PS00036"/>
    </source>
</evidence>
<keyword evidence="2" id="KW-0539">Nucleus</keyword>
<dbReference type="Pfam" id="PF11905">
    <property type="entry name" value="DUF3425"/>
    <property type="match status" value="1"/>
</dbReference>
<dbReference type="Gene3D" id="1.20.5.170">
    <property type="match status" value="1"/>
</dbReference>
<keyword evidence="3" id="KW-0175">Coiled coil</keyword>
<protein>
    <recommendedName>
        <fullName evidence="5">BZIP domain-containing protein</fullName>
    </recommendedName>
</protein>
<sequence length="577" mass="64578">MASTIRRPMPQLRIIQQEFTRSDKRPHPDSRRDSNSDEDEDGRSRTGSSEPATKIRKKPGRKPNPASPAVRKEQNRAAQRAFRDRKERHLQEMETTIKELKDTNTKIMLRLQEDAKQFKNSLQALQSENYYLREVVCSFENALAKDGNVSILQEVKSELYRRHYDKHSAKRLTGAGMDNREAETQTSTPMSSSFIPNSCLPLRSGDGAVSHQAQYLDRPSTAVYPTSSSTAAIPSTSEKTTSSPPFESAMAASQALRNASKPVVWSNTTKTPVNPQDDTQYITNNDILYKAPSFIPTIFANSAKATKSNTPMEPPSRSPHNSETGVTSRRRTEYTKQPTVFDELQSSLFPPGTLRSIIHSNMPTPLEIVNDVPLLDQLYDHCTLRDPVIAPSGHNTLTLMTSSSSSASSSSASVNAPVEESCSIEPPSPSFLDDDTHDFRLATSTLGLDDGLKQAVFPSKRLQLEIRVLASAPPVVDPNIDPQVYAIPHDSRIDLIPCPKLRAHMILHQKKYDIEDLCQLLINGAICHGHPLDPHSWELPEVFFDRYGFLLGQEMLRHRNKIWPKKDEPMAGKQFTR</sequence>
<dbReference type="EMBL" id="JAAAHY010000122">
    <property type="protein sequence ID" value="KAF9966847.1"/>
    <property type="molecule type" value="Genomic_DNA"/>
</dbReference>
<feature type="region of interest" description="Disordered" evidence="4">
    <location>
        <begin position="170"/>
        <end position="194"/>
    </location>
</feature>
<dbReference type="GO" id="GO:0090575">
    <property type="term" value="C:RNA polymerase II transcription regulator complex"/>
    <property type="evidence" value="ECO:0007669"/>
    <property type="project" value="TreeGrafter"/>
</dbReference>
<feature type="coiled-coil region" evidence="3">
    <location>
        <begin position="83"/>
        <end position="128"/>
    </location>
</feature>
<evidence type="ECO:0000313" key="7">
    <source>
        <dbReference type="Proteomes" id="UP000738359"/>
    </source>
</evidence>
<evidence type="ECO:0000256" key="4">
    <source>
        <dbReference type="SAM" id="MobiDB-lite"/>
    </source>
</evidence>
<dbReference type="InterPro" id="IPR046347">
    <property type="entry name" value="bZIP_sf"/>
</dbReference>
<feature type="compositionally biased region" description="Polar residues" evidence="4">
    <location>
        <begin position="184"/>
        <end position="194"/>
    </location>
</feature>
<dbReference type="PANTHER" id="PTHR40621">
    <property type="entry name" value="TRANSCRIPTION FACTOR KAPC-RELATED"/>
    <property type="match status" value="1"/>
</dbReference>
<evidence type="ECO:0000256" key="1">
    <source>
        <dbReference type="ARBA" id="ARBA00004123"/>
    </source>
</evidence>
<feature type="region of interest" description="Disordered" evidence="4">
    <location>
        <begin position="305"/>
        <end position="333"/>
    </location>
</feature>
<comment type="caution">
    <text evidence="6">The sequence shown here is derived from an EMBL/GenBank/DDBJ whole genome shotgun (WGS) entry which is preliminary data.</text>
</comment>
<dbReference type="InterPro" id="IPR050936">
    <property type="entry name" value="AP-1-like"/>
</dbReference>
<proteinExistence type="predicted"/>
<dbReference type="OrthoDB" id="2593073at2759"/>
<evidence type="ECO:0000256" key="3">
    <source>
        <dbReference type="SAM" id="Coils"/>
    </source>
</evidence>
<dbReference type="SMART" id="SM00338">
    <property type="entry name" value="BRLZ"/>
    <property type="match status" value="1"/>
</dbReference>
<feature type="compositionally biased region" description="Low complexity" evidence="4">
    <location>
        <begin position="402"/>
        <end position="425"/>
    </location>
</feature>
<dbReference type="PANTHER" id="PTHR40621:SF6">
    <property type="entry name" value="AP-1-LIKE TRANSCRIPTION FACTOR YAP1-RELATED"/>
    <property type="match status" value="1"/>
</dbReference>
<dbReference type="AlphaFoldDB" id="A0A9P6JC86"/>
<feature type="compositionally biased region" description="Polar residues" evidence="4">
    <location>
        <begin position="318"/>
        <end position="327"/>
    </location>
</feature>
<feature type="region of interest" description="Disordered" evidence="4">
    <location>
        <begin position="220"/>
        <end position="260"/>
    </location>
</feature>
<dbReference type="InterPro" id="IPR004827">
    <property type="entry name" value="bZIP"/>
</dbReference>
<feature type="region of interest" description="Disordered" evidence="4">
    <location>
        <begin position="400"/>
        <end position="429"/>
    </location>
</feature>
<dbReference type="PROSITE" id="PS00036">
    <property type="entry name" value="BZIP_BASIC"/>
    <property type="match status" value="1"/>
</dbReference>
<accession>A0A9P6JC86</accession>
<dbReference type="GO" id="GO:0000976">
    <property type="term" value="F:transcription cis-regulatory region binding"/>
    <property type="evidence" value="ECO:0007669"/>
    <property type="project" value="InterPro"/>
</dbReference>
<feature type="region of interest" description="Disordered" evidence="4">
    <location>
        <begin position="1"/>
        <end position="76"/>
    </location>
</feature>
<evidence type="ECO:0000313" key="6">
    <source>
        <dbReference type="EMBL" id="KAF9966847.1"/>
    </source>
</evidence>
<dbReference type="SUPFAM" id="SSF57959">
    <property type="entry name" value="Leucine zipper domain"/>
    <property type="match status" value="1"/>
</dbReference>
<dbReference type="GO" id="GO:0001228">
    <property type="term" value="F:DNA-binding transcription activator activity, RNA polymerase II-specific"/>
    <property type="evidence" value="ECO:0007669"/>
    <property type="project" value="TreeGrafter"/>
</dbReference>
<dbReference type="InterPro" id="IPR021833">
    <property type="entry name" value="DUF3425"/>
</dbReference>
<dbReference type="Proteomes" id="UP000738359">
    <property type="component" value="Unassembled WGS sequence"/>
</dbReference>
<dbReference type="CDD" id="cd14688">
    <property type="entry name" value="bZIP_YAP"/>
    <property type="match status" value="1"/>
</dbReference>